<evidence type="ECO:0000313" key="1">
    <source>
        <dbReference type="EMBL" id="RPB15818.1"/>
    </source>
</evidence>
<keyword evidence="2" id="KW-1185">Reference proteome</keyword>
<protein>
    <submittedName>
        <fullName evidence="1">Uncharacterized protein</fullName>
    </submittedName>
</protein>
<name>A0A3N4L281_9PEZI</name>
<dbReference type="InParanoid" id="A0A3N4L281"/>
<gene>
    <name evidence="1" type="ORF">P167DRAFT_602907</name>
</gene>
<dbReference type="Proteomes" id="UP000277580">
    <property type="component" value="Unassembled WGS sequence"/>
</dbReference>
<evidence type="ECO:0000313" key="2">
    <source>
        <dbReference type="Proteomes" id="UP000277580"/>
    </source>
</evidence>
<reference evidence="1 2" key="1">
    <citation type="journal article" date="2018" name="Nat. Ecol. Evol.">
        <title>Pezizomycetes genomes reveal the molecular basis of ectomycorrhizal truffle lifestyle.</title>
        <authorList>
            <person name="Murat C."/>
            <person name="Payen T."/>
            <person name="Noel B."/>
            <person name="Kuo A."/>
            <person name="Morin E."/>
            <person name="Chen J."/>
            <person name="Kohler A."/>
            <person name="Krizsan K."/>
            <person name="Balestrini R."/>
            <person name="Da Silva C."/>
            <person name="Montanini B."/>
            <person name="Hainaut M."/>
            <person name="Levati E."/>
            <person name="Barry K.W."/>
            <person name="Belfiori B."/>
            <person name="Cichocki N."/>
            <person name="Clum A."/>
            <person name="Dockter R.B."/>
            <person name="Fauchery L."/>
            <person name="Guy J."/>
            <person name="Iotti M."/>
            <person name="Le Tacon F."/>
            <person name="Lindquist E.A."/>
            <person name="Lipzen A."/>
            <person name="Malagnac F."/>
            <person name="Mello A."/>
            <person name="Molinier V."/>
            <person name="Miyauchi S."/>
            <person name="Poulain J."/>
            <person name="Riccioni C."/>
            <person name="Rubini A."/>
            <person name="Sitrit Y."/>
            <person name="Splivallo R."/>
            <person name="Traeger S."/>
            <person name="Wang M."/>
            <person name="Zifcakova L."/>
            <person name="Wipf D."/>
            <person name="Zambonelli A."/>
            <person name="Paolocci F."/>
            <person name="Nowrousian M."/>
            <person name="Ottonello S."/>
            <person name="Baldrian P."/>
            <person name="Spatafora J.W."/>
            <person name="Henrissat B."/>
            <person name="Nagy L.G."/>
            <person name="Aury J.M."/>
            <person name="Wincker P."/>
            <person name="Grigoriev I.V."/>
            <person name="Bonfante P."/>
            <person name="Martin F.M."/>
        </authorList>
    </citation>
    <scope>NUCLEOTIDE SEQUENCE [LARGE SCALE GENOMIC DNA]</scope>
    <source>
        <strain evidence="1 2">CCBAS932</strain>
    </source>
</reference>
<proteinExistence type="predicted"/>
<sequence length="243" mass="27785">MFKLLSRQAFKAVPRPGLRLPTSTSRQIHSMQLPYSGPPNYDTIARRFSSNVDPQAYFTRKRQQEAKDRGEFVDIHDIGRDPSDYDVLITDVKHETLETTIAEELGIPYLSKATDADAKKAVQVGHGYIYGSKFRAIIPLVVSHRDECRWVFFIMDSGAPLTYLSAQASKLLGVMEDRATPVKIGGYHHLVQMSPDTSHFPDINLLGTDFCSAYNTNLWFDFQRRRMKLYFGGEWEMVRKSKL</sequence>
<dbReference type="OrthoDB" id="5414761at2759"/>
<dbReference type="EMBL" id="ML119111">
    <property type="protein sequence ID" value="RPB15818.1"/>
    <property type="molecule type" value="Genomic_DNA"/>
</dbReference>
<organism evidence="1 2">
    <name type="scientific">Morchella conica CCBAS932</name>
    <dbReference type="NCBI Taxonomy" id="1392247"/>
    <lineage>
        <taxon>Eukaryota</taxon>
        <taxon>Fungi</taxon>
        <taxon>Dikarya</taxon>
        <taxon>Ascomycota</taxon>
        <taxon>Pezizomycotina</taxon>
        <taxon>Pezizomycetes</taxon>
        <taxon>Pezizales</taxon>
        <taxon>Morchellaceae</taxon>
        <taxon>Morchella</taxon>
    </lineage>
</organism>
<dbReference type="STRING" id="1392247.A0A3N4L281"/>
<accession>A0A3N4L281</accession>
<dbReference type="AlphaFoldDB" id="A0A3N4L281"/>